<organism evidence="1 2">
    <name type="scientific">Kibdelosporangium phytohabitans</name>
    <dbReference type="NCBI Taxonomy" id="860235"/>
    <lineage>
        <taxon>Bacteria</taxon>
        <taxon>Bacillati</taxon>
        <taxon>Actinomycetota</taxon>
        <taxon>Actinomycetes</taxon>
        <taxon>Pseudonocardiales</taxon>
        <taxon>Pseudonocardiaceae</taxon>
        <taxon>Kibdelosporangium</taxon>
    </lineage>
</organism>
<keyword evidence="2" id="KW-1185">Reference proteome</keyword>
<dbReference type="AlphaFoldDB" id="A0A0N9I9N8"/>
<dbReference type="OrthoDB" id="8859217at2"/>
<dbReference type="STRING" id="860235.AOZ06_34855"/>
<proteinExistence type="predicted"/>
<dbReference type="KEGG" id="kphy:AOZ06_34855"/>
<sequence>MPAVSFGYKATWLAVRDGSAGVVADALELPERRTVGWHDGVDAAYRGELLITAPVDGWTFAVTAPGHALPDLSDAGFAEWFGKLSARLGTVRCFVTHRVVELHGWARAELGRVERVYCYLGERGEVLADIGQRTADEVGGEPDEDDVLRLAGLWSVNPAELDGRDVPGDCLVAGRPPESRWRTGWPRR</sequence>
<dbReference type="Proteomes" id="UP000063699">
    <property type="component" value="Chromosome"/>
</dbReference>
<evidence type="ECO:0000313" key="2">
    <source>
        <dbReference type="Proteomes" id="UP000063699"/>
    </source>
</evidence>
<dbReference type="RefSeq" id="WP_054293265.1">
    <property type="nucleotide sequence ID" value="NZ_CP012752.1"/>
</dbReference>
<protein>
    <submittedName>
        <fullName evidence="1">Uncharacterized protein</fullName>
    </submittedName>
</protein>
<reference evidence="1 2" key="1">
    <citation type="submission" date="2015-07" db="EMBL/GenBank/DDBJ databases">
        <title>Genome sequencing of Kibdelosporangium phytohabitans.</title>
        <authorList>
            <person name="Qin S."/>
            <person name="Xing K."/>
        </authorList>
    </citation>
    <scope>NUCLEOTIDE SEQUENCE [LARGE SCALE GENOMIC DNA]</scope>
    <source>
        <strain evidence="1 2">KLBMP1111</strain>
    </source>
</reference>
<accession>A0A0N9I9N8</accession>
<name>A0A0N9I9N8_9PSEU</name>
<evidence type="ECO:0000313" key="1">
    <source>
        <dbReference type="EMBL" id="ALG11364.1"/>
    </source>
</evidence>
<dbReference type="EMBL" id="CP012752">
    <property type="protein sequence ID" value="ALG11364.1"/>
    <property type="molecule type" value="Genomic_DNA"/>
</dbReference>
<gene>
    <name evidence="1" type="ORF">AOZ06_34855</name>
</gene>